<dbReference type="RefSeq" id="WP_089872762.1">
    <property type="nucleotide sequence ID" value="NZ_FNBH01000001.1"/>
</dbReference>
<keyword evidence="3" id="KW-1185">Reference proteome</keyword>
<feature type="chain" id="PRO_5011460832" evidence="1">
    <location>
        <begin position="19"/>
        <end position="109"/>
    </location>
</feature>
<evidence type="ECO:0000313" key="3">
    <source>
        <dbReference type="Proteomes" id="UP000199203"/>
    </source>
</evidence>
<organism evidence="2 3">
    <name type="scientific">Epilithonimonas hungarica</name>
    <dbReference type="NCBI Taxonomy" id="454006"/>
    <lineage>
        <taxon>Bacteria</taxon>
        <taxon>Pseudomonadati</taxon>
        <taxon>Bacteroidota</taxon>
        <taxon>Flavobacteriia</taxon>
        <taxon>Flavobacteriales</taxon>
        <taxon>Weeksellaceae</taxon>
        <taxon>Chryseobacterium group</taxon>
        <taxon>Epilithonimonas</taxon>
    </lineage>
</organism>
<evidence type="ECO:0000313" key="2">
    <source>
        <dbReference type="EMBL" id="SDF30132.1"/>
    </source>
</evidence>
<keyword evidence="1" id="KW-0732">Signal</keyword>
<proteinExistence type="predicted"/>
<dbReference type="AlphaFoldDB" id="A0A1G7JZ37"/>
<protein>
    <submittedName>
        <fullName evidence="2">Uncharacterized protein</fullName>
    </submittedName>
</protein>
<dbReference type="EMBL" id="FNBH01000001">
    <property type="protein sequence ID" value="SDF30132.1"/>
    <property type="molecule type" value="Genomic_DNA"/>
</dbReference>
<dbReference type="Proteomes" id="UP000199203">
    <property type="component" value="Unassembled WGS sequence"/>
</dbReference>
<dbReference type="OrthoDB" id="1272450at2"/>
<feature type="signal peptide" evidence="1">
    <location>
        <begin position="1"/>
        <end position="18"/>
    </location>
</feature>
<gene>
    <name evidence="2" type="ORF">SAMN05421825_1522</name>
</gene>
<evidence type="ECO:0000256" key="1">
    <source>
        <dbReference type="SAM" id="SignalP"/>
    </source>
</evidence>
<dbReference type="STRING" id="454006.SAMN05421825_1522"/>
<reference evidence="3" key="1">
    <citation type="submission" date="2016-10" db="EMBL/GenBank/DDBJ databases">
        <authorList>
            <person name="Varghese N."/>
            <person name="Submissions S."/>
        </authorList>
    </citation>
    <scope>NUCLEOTIDE SEQUENCE [LARGE SCALE GENOMIC DNA]</scope>
    <source>
        <strain evidence="3">DSM 19684</strain>
    </source>
</reference>
<accession>A0A1G7JZ37</accession>
<name>A0A1G7JZ37_9FLAO</name>
<sequence length="109" mass="12575">MKKIIFIISAVFSISAFSQVDNKTHNTTKTGLIAEIWTGDELRTADNFEFTDKKVVFISEPDSKPQGRTNNITAKGYYYYDASSRKWLRLEHLPYNSSVNPLEKTRNKH</sequence>